<evidence type="ECO:0000313" key="2">
    <source>
        <dbReference type="Proteomes" id="UP000268014"/>
    </source>
</evidence>
<reference evidence="3" key="1">
    <citation type="submission" date="2017-02" db="UniProtKB">
        <authorList>
            <consortium name="WormBaseParasite"/>
        </authorList>
    </citation>
    <scope>IDENTIFICATION</scope>
</reference>
<accession>A0A0N4X6W6</accession>
<name>A0A0N4X6W6_HAEPC</name>
<keyword evidence="2" id="KW-1185">Reference proteome</keyword>
<protein>
    <submittedName>
        <fullName evidence="1 3">Uncharacterized protein</fullName>
    </submittedName>
</protein>
<dbReference type="EMBL" id="UZAF01021854">
    <property type="protein sequence ID" value="VDO81458.1"/>
    <property type="molecule type" value="Genomic_DNA"/>
</dbReference>
<dbReference type="Proteomes" id="UP000268014">
    <property type="component" value="Unassembled WGS sequence"/>
</dbReference>
<dbReference type="AlphaFoldDB" id="A0A0N4X6W6"/>
<gene>
    <name evidence="1" type="ORF">HPLM_LOCUS20100</name>
</gene>
<reference evidence="1 2" key="2">
    <citation type="submission" date="2018-11" db="EMBL/GenBank/DDBJ databases">
        <authorList>
            <consortium name="Pathogen Informatics"/>
        </authorList>
    </citation>
    <scope>NUCLEOTIDE SEQUENCE [LARGE SCALE GENOMIC DNA]</scope>
    <source>
        <strain evidence="1 2">MHpl1</strain>
    </source>
</reference>
<evidence type="ECO:0000313" key="3">
    <source>
        <dbReference type="WBParaSite" id="HPLM_0002010801-mRNA-1"/>
    </source>
</evidence>
<evidence type="ECO:0000313" key="1">
    <source>
        <dbReference type="EMBL" id="VDO81458.1"/>
    </source>
</evidence>
<sequence length="119" mass="13662">MGDDRSYDAVEKSEQWAVCRRVVHSTSQELWHYHCPVNMSHRVYPSGSSILGGILQRSLLQMMIEHVIELCLCLAKVRSPIHHERITLAAYGSRAALSLPEMYLYLTVGFLMESESPWR</sequence>
<proteinExistence type="predicted"/>
<dbReference type="WBParaSite" id="HPLM_0002010801-mRNA-1">
    <property type="protein sequence ID" value="HPLM_0002010801-mRNA-1"/>
    <property type="gene ID" value="HPLM_0002010801"/>
</dbReference>
<organism evidence="3">
    <name type="scientific">Haemonchus placei</name>
    <name type="common">Barber's pole worm</name>
    <dbReference type="NCBI Taxonomy" id="6290"/>
    <lineage>
        <taxon>Eukaryota</taxon>
        <taxon>Metazoa</taxon>
        <taxon>Ecdysozoa</taxon>
        <taxon>Nematoda</taxon>
        <taxon>Chromadorea</taxon>
        <taxon>Rhabditida</taxon>
        <taxon>Rhabditina</taxon>
        <taxon>Rhabditomorpha</taxon>
        <taxon>Strongyloidea</taxon>
        <taxon>Trichostrongylidae</taxon>
        <taxon>Haemonchus</taxon>
    </lineage>
</organism>